<dbReference type="AlphaFoldDB" id="A0A1J1HET2"/>
<protein>
    <submittedName>
        <fullName evidence="1">CLUMA_CG000254, isoform A</fullName>
    </submittedName>
</protein>
<sequence>MPKYEFRLKSFKTTHILALIPYSDFSISQHHDIFFMFVLNTYAAFYKYAHSTDLQAKINRNNHEVCCEVLGRRGNLKE</sequence>
<gene>
    <name evidence="1" type="ORF">CLUMA_CG000254</name>
</gene>
<dbReference type="EMBL" id="CVRI01000001">
    <property type="protein sequence ID" value="CRK86463.1"/>
    <property type="molecule type" value="Genomic_DNA"/>
</dbReference>
<organism evidence="1 2">
    <name type="scientific">Clunio marinus</name>
    <dbReference type="NCBI Taxonomy" id="568069"/>
    <lineage>
        <taxon>Eukaryota</taxon>
        <taxon>Metazoa</taxon>
        <taxon>Ecdysozoa</taxon>
        <taxon>Arthropoda</taxon>
        <taxon>Hexapoda</taxon>
        <taxon>Insecta</taxon>
        <taxon>Pterygota</taxon>
        <taxon>Neoptera</taxon>
        <taxon>Endopterygota</taxon>
        <taxon>Diptera</taxon>
        <taxon>Nematocera</taxon>
        <taxon>Chironomoidea</taxon>
        <taxon>Chironomidae</taxon>
        <taxon>Clunio</taxon>
    </lineage>
</organism>
<reference evidence="1 2" key="1">
    <citation type="submission" date="2015-04" db="EMBL/GenBank/DDBJ databases">
        <authorList>
            <person name="Syromyatnikov M.Y."/>
            <person name="Popov V.N."/>
        </authorList>
    </citation>
    <scope>NUCLEOTIDE SEQUENCE [LARGE SCALE GENOMIC DNA]</scope>
</reference>
<evidence type="ECO:0000313" key="1">
    <source>
        <dbReference type="EMBL" id="CRK86463.1"/>
    </source>
</evidence>
<proteinExistence type="predicted"/>
<keyword evidence="2" id="KW-1185">Reference proteome</keyword>
<accession>A0A1J1HET2</accession>
<dbReference type="Proteomes" id="UP000183832">
    <property type="component" value="Unassembled WGS sequence"/>
</dbReference>
<evidence type="ECO:0000313" key="2">
    <source>
        <dbReference type="Proteomes" id="UP000183832"/>
    </source>
</evidence>
<name>A0A1J1HET2_9DIPT</name>